<dbReference type="Pfam" id="PF01753">
    <property type="entry name" value="zf-MYND"/>
    <property type="match status" value="1"/>
</dbReference>
<evidence type="ECO:0000256" key="3">
    <source>
        <dbReference type="ARBA" id="ARBA00022833"/>
    </source>
</evidence>
<evidence type="ECO:0000259" key="5">
    <source>
        <dbReference type="PROSITE" id="PS50865"/>
    </source>
</evidence>
<dbReference type="InterPro" id="IPR002893">
    <property type="entry name" value="Znf_MYND"/>
</dbReference>
<keyword evidence="1" id="KW-0479">Metal-binding</keyword>
<dbReference type="SUPFAM" id="SSF144232">
    <property type="entry name" value="HIT/MYND zinc finger-like"/>
    <property type="match status" value="1"/>
</dbReference>
<reference evidence="6" key="1">
    <citation type="submission" date="2021-01" db="EMBL/GenBank/DDBJ databases">
        <authorList>
            <person name="Corre E."/>
            <person name="Pelletier E."/>
            <person name="Niang G."/>
            <person name="Scheremetjew M."/>
            <person name="Finn R."/>
            <person name="Kale V."/>
            <person name="Holt S."/>
            <person name="Cochrane G."/>
            <person name="Meng A."/>
            <person name="Brown T."/>
            <person name="Cohen L."/>
        </authorList>
    </citation>
    <scope>NUCLEOTIDE SEQUENCE</scope>
    <source>
        <strain evidence="6">CCMP 410</strain>
    </source>
</reference>
<sequence length="166" mass="19228">MRTAIDKHKCWFCKEAITHRQNQICAKCDVARYCSKKCQKSDWKNDHHKGFCKSLGKLNTRYNRELDYVDAAMDGKNTTNEAGGRINLEPSMAYREITRVVFADRVPPETVKGPHMEYLHENLTKLAQGDFVWLFHEVIPKVNIQKLSPIQKQVLFGEMRTLMGVV</sequence>
<evidence type="ECO:0000256" key="1">
    <source>
        <dbReference type="ARBA" id="ARBA00022723"/>
    </source>
</evidence>
<evidence type="ECO:0000256" key="4">
    <source>
        <dbReference type="PROSITE-ProRule" id="PRU00134"/>
    </source>
</evidence>
<dbReference type="AlphaFoldDB" id="A0A7S1YHP2"/>
<feature type="domain" description="MYND-type" evidence="5">
    <location>
        <begin position="10"/>
        <end position="52"/>
    </location>
</feature>
<dbReference type="Gene3D" id="6.10.140.2220">
    <property type="match status" value="1"/>
</dbReference>
<evidence type="ECO:0000256" key="2">
    <source>
        <dbReference type="ARBA" id="ARBA00022771"/>
    </source>
</evidence>
<dbReference type="GO" id="GO:0008270">
    <property type="term" value="F:zinc ion binding"/>
    <property type="evidence" value="ECO:0007669"/>
    <property type="project" value="UniProtKB-KW"/>
</dbReference>
<dbReference type="PROSITE" id="PS50865">
    <property type="entry name" value="ZF_MYND_2"/>
    <property type="match status" value="1"/>
</dbReference>
<accession>A0A7S1YHP2</accession>
<proteinExistence type="predicted"/>
<name>A0A7S1YHP2_9STRA</name>
<gene>
    <name evidence="6" type="ORF">GOCE00092_LOCUS21543</name>
</gene>
<keyword evidence="2 4" id="KW-0863">Zinc-finger</keyword>
<protein>
    <recommendedName>
        <fullName evidence="5">MYND-type domain-containing protein</fullName>
    </recommendedName>
</protein>
<evidence type="ECO:0000313" key="6">
    <source>
        <dbReference type="EMBL" id="CAD9300692.1"/>
    </source>
</evidence>
<organism evidence="6">
    <name type="scientific">Grammatophora oceanica</name>
    <dbReference type="NCBI Taxonomy" id="210454"/>
    <lineage>
        <taxon>Eukaryota</taxon>
        <taxon>Sar</taxon>
        <taxon>Stramenopiles</taxon>
        <taxon>Ochrophyta</taxon>
        <taxon>Bacillariophyta</taxon>
        <taxon>Fragilariophyceae</taxon>
        <taxon>Fragilariophycidae</taxon>
        <taxon>Rhabdonematales</taxon>
        <taxon>Grammatophoraceae</taxon>
        <taxon>Grammatophora</taxon>
    </lineage>
</organism>
<keyword evidence="3" id="KW-0862">Zinc</keyword>
<dbReference type="EMBL" id="HBGK01041265">
    <property type="protein sequence ID" value="CAD9300692.1"/>
    <property type="molecule type" value="Transcribed_RNA"/>
</dbReference>